<dbReference type="InterPro" id="IPR003673">
    <property type="entry name" value="CoA-Trfase_fam_III"/>
</dbReference>
<dbReference type="Pfam" id="PF02515">
    <property type="entry name" value="CoA_transf_3"/>
    <property type="match status" value="1"/>
</dbReference>
<reference evidence="2 3" key="1">
    <citation type="submission" date="2016-01" db="EMBL/GenBank/DDBJ databases">
        <authorList>
            <person name="McClelland M."/>
            <person name="Jain A."/>
            <person name="Saraogi P."/>
            <person name="Mendelson R."/>
            <person name="Westerman R."/>
            <person name="SanMiguel P."/>
            <person name="Csonka L."/>
        </authorList>
    </citation>
    <scope>NUCLEOTIDE SEQUENCE [LARGE SCALE GENOMIC DNA]</scope>
    <source>
        <strain evidence="2 3">NCPPB 2472</strain>
    </source>
</reference>
<dbReference type="GO" id="GO:0008410">
    <property type="term" value="F:CoA-transferase activity"/>
    <property type="evidence" value="ECO:0007669"/>
    <property type="project" value="TreeGrafter"/>
</dbReference>
<dbReference type="RefSeq" id="WP_060783672.1">
    <property type="nucleotide sequence ID" value="NZ_CP014135.1"/>
</dbReference>
<name>A0A0X1T6L4_PSEAA</name>
<accession>A0A0X1T6L4</accession>
<dbReference type="AlphaFoldDB" id="A0A0X1T6L4"/>
<evidence type="ECO:0000313" key="2">
    <source>
        <dbReference type="EMBL" id="AMB87582.1"/>
    </source>
</evidence>
<dbReference type="STRING" id="46677.AWM79_20705"/>
<dbReference type="InterPro" id="IPR050483">
    <property type="entry name" value="CoA-transferase_III_domain"/>
</dbReference>
<dbReference type="PANTHER" id="PTHR48207">
    <property type="entry name" value="SUCCINATE--HYDROXYMETHYLGLUTARATE COA-TRANSFERASE"/>
    <property type="match status" value="1"/>
</dbReference>
<keyword evidence="1 2" id="KW-0808">Transferase</keyword>
<dbReference type="Proteomes" id="UP000063229">
    <property type="component" value="Chromosome"/>
</dbReference>
<evidence type="ECO:0000256" key="1">
    <source>
        <dbReference type="ARBA" id="ARBA00022679"/>
    </source>
</evidence>
<dbReference type="Gene3D" id="3.30.1540.10">
    <property type="entry name" value="formyl-coa transferase, domain 3"/>
    <property type="match status" value="1"/>
</dbReference>
<dbReference type="PANTHER" id="PTHR48207:SF3">
    <property type="entry name" value="SUCCINATE--HYDROXYMETHYLGLUTARATE COA-TRANSFERASE"/>
    <property type="match status" value="1"/>
</dbReference>
<dbReference type="InterPro" id="IPR023606">
    <property type="entry name" value="CoA-Trfase_III_dom_1_sf"/>
</dbReference>
<evidence type="ECO:0000313" key="3">
    <source>
        <dbReference type="Proteomes" id="UP000063229"/>
    </source>
</evidence>
<dbReference type="EMBL" id="CP014135">
    <property type="protein sequence ID" value="AMB87582.1"/>
    <property type="molecule type" value="Genomic_DNA"/>
</dbReference>
<dbReference type="KEGG" id="pagb:AWM79_20705"/>
<proteinExistence type="predicted"/>
<dbReference type="InterPro" id="IPR044855">
    <property type="entry name" value="CoA-Trfase_III_dom3_sf"/>
</dbReference>
<gene>
    <name evidence="2" type="ORF">AWM79_20705</name>
</gene>
<protein>
    <submittedName>
        <fullName evidence="2">CoA-transferase</fullName>
    </submittedName>
</protein>
<organism evidence="2 3">
    <name type="scientific">Pseudomonas agarici</name>
    <dbReference type="NCBI Taxonomy" id="46677"/>
    <lineage>
        <taxon>Bacteria</taxon>
        <taxon>Pseudomonadati</taxon>
        <taxon>Pseudomonadota</taxon>
        <taxon>Gammaproteobacteria</taxon>
        <taxon>Pseudomonadales</taxon>
        <taxon>Pseudomonadaceae</taxon>
        <taxon>Pseudomonas</taxon>
    </lineage>
</organism>
<sequence>MAGPLSHLRVLDMSRILAGPWASQNLADLGAEVIKIERPGHGDDTRAWGPPFLKNAEGGETSETAYFLCANRGKKSLTVDIATEDGRSIIVELVRQSDVLIENFKTGDLSRYGLDYDTLKVINPQLVYCSITGFGQNGPFKSQAGYDFMIQGTGGLMSLTGSPEGLNGGEPMKVAVPVADLMTGMYATVAIMAALTRRDRSGGGEHIDVALLDCQVSMLSNQAQNFLIAQTVPKRYGNSHPNVVPYQAFPTADGHLILAVGNDYQFSKFCEAAGVPWLAKDQRFLTNAARVCHREELIPEMVALFTQRGTDAWMDLLSPIGVPCGPINRLDQTFDHPQVRHRHMKIEMDHPLAGKVPLVANPIHFVEHPIEYQLPPPLLGQHTVELLRDLLGMSEERIATLRESAIV</sequence>
<dbReference type="Gene3D" id="3.40.50.10540">
    <property type="entry name" value="Crotonobetainyl-coa:carnitine coa-transferase, domain 1"/>
    <property type="match status" value="1"/>
</dbReference>
<dbReference type="SUPFAM" id="SSF89796">
    <property type="entry name" value="CoA-transferase family III (CaiB/BaiF)"/>
    <property type="match status" value="1"/>
</dbReference>
<keyword evidence="3" id="KW-1185">Reference proteome</keyword>